<evidence type="ECO:0000259" key="1">
    <source>
        <dbReference type="Pfam" id="PF00534"/>
    </source>
</evidence>
<dbReference type="STRING" id="395961.Cyan7425_4579"/>
<feature type="domain" description="Glycosyltransferase subfamily 4-like N-terminal" evidence="2">
    <location>
        <begin position="16"/>
        <end position="212"/>
    </location>
</feature>
<accession>B8HKP3</accession>
<dbReference type="GO" id="GO:0016757">
    <property type="term" value="F:glycosyltransferase activity"/>
    <property type="evidence" value="ECO:0007669"/>
    <property type="project" value="InterPro"/>
</dbReference>
<dbReference type="AlphaFoldDB" id="B8HKP3"/>
<dbReference type="InterPro" id="IPR028098">
    <property type="entry name" value="Glyco_trans_4-like_N"/>
</dbReference>
<proteinExistence type="predicted"/>
<dbReference type="eggNOG" id="COG0297">
    <property type="taxonomic scope" value="Bacteria"/>
</dbReference>
<evidence type="ECO:0000313" key="3">
    <source>
        <dbReference type="EMBL" id="ACL46887.1"/>
    </source>
</evidence>
<dbReference type="PANTHER" id="PTHR12526">
    <property type="entry name" value="GLYCOSYLTRANSFERASE"/>
    <property type="match status" value="1"/>
</dbReference>
<dbReference type="KEGG" id="cyn:Cyan7425_4579"/>
<keyword evidence="3" id="KW-0808">Transferase</keyword>
<feature type="domain" description="Glycosyl transferase family 1" evidence="1">
    <location>
        <begin position="222"/>
        <end position="383"/>
    </location>
</feature>
<dbReference type="Gene3D" id="3.40.50.2000">
    <property type="entry name" value="Glycogen Phosphorylase B"/>
    <property type="match status" value="2"/>
</dbReference>
<dbReference type="Pfam" id="PF00534">
    <property type="entry name" value="Glycos_transf_1"/>
    <property type="match status" value="1"/>
</dbReference>
<dbReference type="CAZy" id="GT4">
    <property type="family name" value="Glycosyltransferase Family 4"/>
</dbReference>
<dbReference type="SUPFAM" id="SSF53756">
    <property type="entry name" value="UDP-Glycosyltransferase/glycogen phosphorylase"/>
    <property type="match status" value="1"/>
</dbReference>
<sequence>MKIVHLWRSEGGIEGGGGGIAMYRLHRLLKQAGISSQILCQKKTTNDPDVFPDLKPSLFDSLLKRFTNRLGLKDIHRLSSFNLKRHPAYKAADIVHIHGTHTGFLSYLALPALTCDKAVVFTLHDMWAVTGGCHYSYNCDRWKIGCGQCPHPTLLQGHKPDRTGWEWRLKQWVYRRSNLVITAPSRWLINLVKDSQLHHFPSHHIPFGIDTTIYQPLDPAQTRAKLGIPPSKKVLMFTATSLEDYRKGGDLLLQALNALPEPSKAETILLTMGKGGQDIDRRITLQSVHLGYVTDEHEKVMAYSAADLFLFPTRADAFGLVVQEAIACGTPIVAFNVGGVTDLVHPGVTGYLASPENVADFTDGIVQLLQDDQQRQQMGQNCRAIALEEYSQHLYLQRSLEVYRSLLAPHLG</sequence>
<reference evidence="3" key="1">
    <citation type="submission" date="2009-01" db="EMBL/GenBank/DDBJ databases">
        <title>Complete sequence of chromosome Cyanothece sp. PCC 7425.</title>
        <authorList>
            <consortium name="US DOE Joint Genome Institute"/>
            <person name="Lucas S."/>
            <person name="Copeland A."/>
            <person name="Lapidus A."/>
            <person name="Glavina del Rio T."/>
            <person name="Dalin E."/>
            <person name="Tice H."/>
            <person name="Bruce D."/>
            <person name="Goodwin L."/>
            <person name="Pitluck S."/>
            <person name="Sims D."/>
            <person name="Meineke L."/>
            <person name="Brettin T."/>
            <person name="Detter J.C."/>
            <person name="Han C."/>
            <person name="Larimer F."/>
            <person name="Land M."/>
            <person name="Hauser L."/>
            <person name="Kyrpides N."/>
            <person name="Ovchinnikova G."/>
            <person name="Liberton M."/>
            <person name="Stoeckel J."/>
            <person name="Banerjee A."/>
            <person name="Singh A."/>
            <person name="Page L."/>
            <person name="Sato H."/>
            <person name="Zhao L."/>
            <person name="Sherman L."/>
            <person name="Pakrasi H."/>
            <person name="Richardson P."/>
        </authorList>
    </citation>
    <scope>NUCLEOTIDE SEQUENCE</scope>
    <source>
        <strain evidence="3">PCC 7425</strain>
    </source>
</reference>
<dbReference type="PANTHER" id="PTHR12526:SF635">
    <property type="entry name" value="GLYCOSYL TRANSFERASE GROUP 1"/>
    <property type="match status" value="1"/>
</dbReference>
<dbReference type="OrthoDB" id="9768685at2"/>
<dbReference type="Pfam" id="PF13439">
    <property type="entry name" value="Glyco_transf_4"/>
    <property type="match status" value="1"/>
</dbReference>
<protein>
    <submittedName>
        <fullName evidence="3">Glycosyl transferase group 1</fullName>
    </submittedName>
</protein>
<dbReference type="InterPro" id="IPR001296">
    <property type="entry name" value="Glyco_trans_1"/>
</dbReference>
<dbReference type="HOGENOM" id="CLU_009583_28_3_3"/>
<dbReference type="EMBL" id="CP001344">
    <property type="protein sequence ID" value="ACL46887.1"/>
    <property type="molecule type" value="Genomic_DNA"/>
</dbReference>
<evidence type="ECO:0000259" key="2">
    <source>
        <dbReference type="Pfam" id="PF13439"/>
    </source>
</evidence>
<gene>
    <name evidence="3" type="ordered locus">Cyan7425_4579</name>
</gene>
<name>B8HKP3_CYAP4</name>
<organism evidence="3">
    <name type="scientific">Cyanothece sp. (strain PCC 7425 / ATCC 29141)</name>
    <dbReference type="NCBI Taxonomy" id="395961"/>
    <lineage>
        <taxon>Bacteria</taxon>
        <taxon>Bacillati</taxon>
        <taxon>Cyanobacteriota</taxon>
        <taxon>Cyanophyceae</taxon>
        <taxon>Gomontiellales</taxon>
        <taxon>Cyanothecaceae</taxon>
        <taxon>Cyanothece</taxon>
    </lineage>
</organism>